<evidence type="ECO:0008006" key="3">
    <source>
        <dbReference type="Google" id="ProtNLM"/>
    </source>
</evidence>
<dbReference type="EMBL" id="JAENHN010000010">
    <property type="protein sequence ID" value="MBK1809939.1"/>
    <property type="molecule type" value="Genomic_DNA"/>
</dbReference>
<comment type="caution">
    <text evidence="1">The sequence shown here is derived from an EMBL/GenBank/DDBJ whole genome shotgun (WGS) entry which is preliminary data.</text>
</comment>
<dbReference type="Proteomes" id="UP000596739">
    <property type="component" value="Unassembled WGS sequence"/>
</dbReference>
<evidence type="ECO:0000313" key="2">
    <source>
        <dbReference type="Proteomes" id="UP000596739"/>
    </source>
</evidence>
<sequence>MKIGKQSYLIVILSLIVLLISACSNPKSNDNEVAENEIPKLTVKIGDMDFSSNVISKRIQKIDKENTEVFQNIIKNDSISYFSLGTTVKLQLANKDSTSYKLLDYVLREDGTLKFSGSTIKETEGKFDKGINSFTFDENLAIKLSSSSKNFEQGKIIRGFKLIYNWKDKMYEYDFVIRTDDSRK</sequence>
<gene>
    <name evidence="1" type="ORF">JHL18_04695</name>
</gene>
<dbReference type="RefSeq" id="WP_200266620.1">
    <property type="nucleotide sequence ID" value="NZ_JAENHN010000010.1"/>
</dbReference>
<evidence type="ECO:0000313" key="1">
    <source>
        <dbReference type="EMBL" id="MBK1809939.1"/>
    </source>
</evidence>
<organism evidence="1 2">
    <name type="scientific">Clostridium yunnanense</name>
    <dbReference type="NCBI Taxonomy" id="2800325"/>
    <lineage>
        <taxon>Bacteria</taxon>
        <taxon>Bacillati</taxon>
        <taxon>Bacillota</taxon>
        <taxon>Clostridia</taxon>
        <taxon>Eubacteriales</taxon>
        <taxon>Clostridiaceae</taxon>
        <taxon>Clostridium</taxon>
    </lineage>
</organism>
<reference evidence="2" key="1">
    <citation type="submission" date="2021-01" db="EMBL/GenBank/DDBJ databases">
        <title>Genome public.</title>
        <authorList>
            <person name="Liu C."/>
            <person name="Sun Q."/>
        </authorList>
    </citation>
    <scope>NUCLEOTIDE SEQUENCE [LARGE SCALE GENOMIC DNA]</scope>
    <source>
        <strain evidence="2">YIM B02505</strain>
    </source>
</reference>
<name>A0ABS1EKR3_9CLOT</name>
<proteinExistence type="predicted"/>
<accession>A0ABS1EKR3</accession>
<dbReference type="PROSITE" id="PS51257">
    <property type="entry name" value="PROKAR_LIPOPROTEIN"/>
    <property type="match status" value="1"/>
</dbReference>
<protein>
    <recommendedName>
        <fullName evidence="3">DUF4352 domain-containing protein</fullName>
    </recommendedName>
</protein>
<keyword evidence="2" id="KW-1185">Reference proteome</keyword>